<protein>
    <submittedName>
        <fullName evidence="6">LacI family DNA-binding transcriptional regulator</fullName>
    </submittedName>
</protein>
<evidence type="ECO:0000256" key="2">
    <source>
        <dbReference type="ARBA" id="ARBA00023015"/>
    </source>
</evidence>
<keyword evidence="7" id="KW-1185">Reference proteome</keyword>
<keyword evidence="4" id="KW-0804">Transcription</keyword>
<keyword evidence="3 6" id="KW-0238">DNA-binding</keyword>
<evidence type="ECO:0000259" key="5">
    <source>
        <dbReference type="PROSITE" id="PS50932"/>
    </source>
</evidence>
<dbReference type="Pfam" id="PF00356">
    <property type="entry name" value="LacI"/>
    <property type="match status" value="1"/>
</dbReference>
<dbReference type="SMART" id="SM00354">
    <property type="entry name" value="HTH_LACI"/>
    <property type="match status" value="1"/>
</dbReference>
<feature type="domain" description="HTH lacI-type" evidence="5">
    <location>
        <begin position="6"/>
        <end position="60"/>
    </location>
</feature>
<dbReference type="Gene3D" id="1.10.260.40">
    <property type="entry name" value="lambda repressor-like DNA-binding domains"/>
    <property type="match status" value="1"/>
</dbReference>
<dbReference type="CDD" id="cd01392">
    <property type="entry name" value="HTH_LacI"/>
    <property type="match status" value="1"/>
</dbReference>
<dbReference type="Pfam" id="PF00532">
    <property type="entry name" value="Peripla_BP_1"/>
    <property type="match status" value="1"/>
</dbReference>
<name>A0ABW9G1D2_9GAMM</name>
<evidence type="ECO:0000256" key="4">
    <source>
        <dbReference type="ARBA" id="ARBA00023163"/>
    </source>
</evidence>
<dbReference type="Gene3D" id="3.40.50.2300">
    <property type="match status" value="2"/>
</dbReference>
<sequence>MTKRSITAQDVANRAGVSRAVVSRTFSNNGSVAQKTRQKVLSAAKELGYQVNMLAQSLNRQRSQLIGVITAGQTDPYRSQLLEDLVRAIQAQHFQALLCDVLSDDDLASTLTKLTQFRVSGVIVTSGHPSAELVSECVKLAIPVVVLNRQTDLPQVDEITSDNAQGAQLAASYLAGQGCRNPQFLGIEHGTYSAQVRLCAWNQLQPSQALMASSSGYEGGVAAARLALRDGLIFDGLWCANDLLACGFFDCARHEFHLSIPKAFHLVGFDDIPVTRFTSYQLTTLRQDSQQIAALALKRLGERAQQMQLPKRIDKVSVKLIKRAT</sequence>
<dbReference type="SUPFAM" id="SSF53822">
    <property type="entry name" value="Periplasmic binding protein-like I"/>
    <property type="match status" value="1"/>
</dbReference>
<dbReference type="EMBL" id="JBEQCT010000001">
    <property type="protein sequence ID" value="MFM2483559.1"/>
    <property type="molecule type" value="Genomic_DNA"/>
</dbReference>
<dbReference type="GO" id="GO:0003677">
    <property type="term" value="F:DNA binding"/>
    <property type="evidence" value="ECO:0007669"/>
    <property type="project" value="UniProtKB-KW"/>
</dbReference>
<dbReference type="PROSITE" id="PS50932">
    <property type="entry name" value="HTH_LACI_2"/>
    <property type="match status" value="1"/>
</dbReference>
<reference evidence="6 7" key="1">
    <citation type="journal article" date="2013" name="Int. J. Syst. Evol. Microbiol.">
        <title>Celerinatantimonas yamalensis sp. nov., a cold-adapted diazotrophic bacterium from a cold permafrost brine.</title>
        <authorList>
            <person name="Shcherbakova V."/>
            <person name="Chuvilskaya N."/>
            <person name="Rivkina E."/>
            <person name="Demidov N."/>
            <person name="Uchaeva V."/>
            <person name="Suetin S."/>
            <person name="Suzina N."/>
            <person name="Gilichinsky D."/>
        </authorList>
    </citation>
    <scope>NUCLEOTIDE SEQUENCE [LARGE SCALE GENOMIC DNA]</scope>
    <source>
        <strain evidence="6 7">C7</strain>
    </source>
</reference>
<dbReference type="PANTHER" id="PTHR30146">
    <property type="entry name" value="LACI-RELATED TRANSCRIPTIONAL REPRESSOR"/>
    <property type="match status" value="1"/>
</dbReference>
<dbReference type="Proteomes" id="UP001629953">
    <property type="component" value="Unassembled WGS sequence"/>
</dbReference>
<evidence type="ECO:0000256" key="3">
    <source>
        <dbReference type="ARBA" id="ARBA00023125"/>
    </source>
</evidence>
<dbReference type="InterPro" id="IPR010982">
    <property type="entry name" value="Lambda_DNA-bd_dom_sf"/>
</dbReference>
<gene>
    <name evidence="6" type="ORF">ABUE30_00445</name>
</gene>
<evidence type="ECO:0000313" key="7">
    <source>
        <dbReference type="Proteomes" id="UP001629953"/>
    </source>
</evidence>
<dbReference type="RefSeq" id="WP_408621670.1">
    <property type="nucleotide sequence ID" value="NZ_JBEQCT010000001.1"/>
</dbReference>
<dbReference type="InterPro" id="IPR001761">
    <property type="entry name" value="Peripla_BP/Lac1_sug-bd_dom"/>
</dbReference>
<evidence type="ECO:0000313" key="6">
    <source>
        <dbReference type="EMBL" id="MFM2483559.1"/>
    </source>
</evidence>
<keyword evidence="2" id="KW-0805">Transcription regulation</keyword>
<dbReference type="InterPro" id="IPR000843">
    <property type="entry name" value="HTH_LacI"/>
</dbReference>
<keyword evidence="1" id="KW-0678">Repressor</keyword>
<evidence type="ECO:0000256" key="1">
    <source>
        <dbReference type="ARBA" id="ARBA00022491"/>
    </source>
</evidence>
<accession>A0ABW9G1D2</accession>
<dbReference type="InterPro" id="IPR028082">
    <property type="entry name" value="Peripla_BP_I"/>
</dbReference>
<dbReference type="SUPFAM" id="SSF47413">
    <property type="entry name" value="lambda repressor-like DNA-binding domains"/>
    <property type="match status" value="1"/>
</dbReference>
<dbReference type="PANTHER" id="PTHR30146:SF95">
    <property type="entry name" value="RIBOSE OPERON REPRESSOR"/>
    <property type="match status" value="1"/>
</dbReference>
<organism evidence="6 7">
    <name type="scientific">Celerinatantimonas yamalensis</name>
    <dbReference type="NCBI Taxonomy" id="559956"/>
    <lineage>
        <taxon>Bacteria</taxon>
        <taxon>Pseudomonadati</taxon>
        <taxon>Pseudomonadota</taxon>
        <taxon>Gammaproteobacteria</taxon>
        <taxon>Celerinatantimonadaceae</taxon>
        <taxon>Celerinatantimonas</taxon>
    </lineage>
</organism>
<proteinExistence type="predicted"/>
<comment type="caution">
    <text evidence="6">The sequence shown here is derived from an EMBL/GenBank/DDBJ whole genome shotgun (WGS) entry which is preliminary data.</text>
</comment>
<dbReference type="CDD" id="cd06278">
    <property type="entry name" value="PBP1_LacI-like"/>
    <property type="match status" value="1"/>
</dbReference>